<accession>A0AA35WXK8</accession>
<evidence type="ECO:0000313" key="2">
    <source>
        <dbReference type="EMBL" id="CAI8030297.1"/>
    </source>
</evidence>
<reference evidence="2" key="1">
    <citation type="submission" date="2023-03" db="EMBL/GenBank/DDBJ databases">
        <authorList>
            <person name="Steffen K."/>
            <person name="Cardenas P."/>
        </authorList>
    </citation>
    <scope>NUCLEOTIDE SEQUENCE</scope>
</reference>
<dbReference type="Pfam" id="PF13751">
    <property type="entry name" value="DDE_Tnp_1_6"/>
    <property type="match status" value="1"/>
</dbReference>
<name>A0AA35WXK8_GEOBA</name>
<sequence length="497" mass="55356">MFDLTDMEALEELEFNLLWHHALRLEMEEAHLAQKTLHNFRVRLMEHDGGRLAFSETTDRMIEALGLRTGKQRLDSTHVMSNIAVLTRLGLFCETVRVFLLAVSREHPGLGEGIGDGLAQRYLKETGEASRYEDARSGEGRRRLSVCARDVYRLVDRFRGTAVAKMEEYGLLERLLGEQCHVGRHRDGRPGADEDDAEEGKVPIALKEPKEVRSYSMQTPHDPEVTYSGHKGKGYEVQVAETCEEGNAMQVITHVEVTPSSGSDAGVTVGVIDTLRERGIGPSELWCDTTYGSGHNGWEAERRGTELVSPVGGRAPGEADEDDGLVRLTAADFDIDVTARRAAVCAAGHEAVSEYEDEDAPERVEMHFAREVCEPCSLRSRCPVRWRRRPELGGEWSPRGAYVLSADLARVNIGRRRRAESDGQWRKRYGLRAGIEGTNSELKRRHGLGRLRVRGGERVRLAVYLKALACNVKRMVRARLDEMLVPPAALATAPPAA</sequence>
<protein>
    <recommendedName>
        <fullName evidence="1">Transposase DDE domain-containing protein</fullName>
    </recommendedName>
</protein>
<dbReference type="EMBL" id="CASHTH010002467">
    <property type="protein sequence ID" value="CAI8030297.1"/>
    <property type="molecule type" value="Genomic_DNA"/>
</dbReference>
<dbReference type="InterPro" id="IPR025668">
    <property type="entry name" value="Tnp_DDE_dom"/>
</dbReference>
<comment type="caution">
    <text evidence="2">The sequence shown here is derived from an EMBL/GenBank/DDBJ whole genome shotgun (WGS) entry which is preliminary data.</text>
</comment>
<dbReference type="AlphaFoldDB" id="A0AA35WXK8"/>
<keyword evidence="3" id="KW-1185">Reference proteome</keyword>
<proteinExistence type="predicted"/>
<organism evidence="2 3">
    <name type="scientific">Geodia barretti</name>
    <name type="common">Barrett's horny sponge</name>
    <dbReference type="NCBI Taxonomy" id="519541"/>
    <lineage>
        <taxon>Eukaryota</taxon>
        <taxon>Metazoa</taxon>
        <taxon>Porifera</taxon>
        <taxon>Demospongiae</taxon>
        <taxon>Heteroscleromorpha</taxon>
        <taxon>Tetractinellida</taxon>
        <taxon>Astrophorina</taxon>
        <taxon>Geodiidae</taxon>
        <taxon>Geodia</taxon>
    </lineage>
</organism>
<feature type="domain" description="Transposase DDE" evidence="1">
    <location>
        <begin position="344"/>
        <end position="476"/>
    </location>
</feature>
<evidence type="ECO:0000259" key="1">
    <source>
        <dbReference type="Pfam" id="PF13751"/>
    </source>
</evidence>
<dbReference type="Proteomes" id="UP001174909">
    <property type="component" value="Unassembled WGS sequence"/>
</dbReference>
<evidence type="ECO:0000313" key="3">
    <source>
        <dbReference type="Proteomes" id="UP001174909"/>
    </source>
</evidence>
<gene>
    <name evidence="2" type="ORF">GBAR_LOCUS17177</name>
</gene>